<proteinExistence type="predicted"/>
<dbReference type="AlphaFoldDB" id="A0A809YI75"/>
<dbReference type="EMBL" id="AP023094">
    <property type="protein sequence ID" value="BCE47487.1"/>
    <property type="molecule type" value="Genomic_DNA"/>
</dbReference>
<reference evidence="2" key="1">
    <citation type="submission" date="2020-05" db="EMBL/GenBank/DDBJ databases">
        <title>Complete genome sequence of Bradyrhizobium diazoefficiens XF2 isolated from soybean nodule.</title>
        <authorList>
            <person name="Noda R."/>
            <person name="Kakizaki K."/>
            <person name="Minamisawa K."/>
        </authorList>
    </citation>
    <scope>NUCLEOTIDE SEQUENCE</scope>
    <source>
        <strain evidence="2">XF2</strain>
    </source>
</reference>
<feature type="compositionally biased region" description="Basic and acidic residues" evidence="1">
    <location>
        <begin position="11"/>
        <end position="25"/>
    </location>
</feature>
<evidence type="ECO:0000256" key="1">
    <source>
        <dbReference type="SAM" id="MobiDB-lite"/>
    </source>
</evidence>
<organism evidence="3">
    <name type="scientific">Bradyrhizobium diazoefficiens</name>
    <dbReference type="NCBI Taxonomy" id="1355477"/>
    <lineage>
        <taxon>Bacteria</taxon>
        <taxon>Pseudomonadati</taxon>
        <taxon>Pseudomonadota</taxon>
        <taxon>Alphaproteobacteria</taxon>
        <taxon>Hyphomicrobiales</taxon>
        <taxon>Nitrobacteraceae</taxon>
        <taxon>Bradyrhizobium</taxon>
    </lineage>
</organism>
<evidence type="ECO:0000313" key="3">
    <source>
        <dbReference type="EMBL" id="BCE38795.1"/>
    </source>
</evidence>
<reference evidence="4" key="3">
    <citation type="submission" date="2020-05" db="EMBL/GenBank/DDBJ databases">
        <title>Complete genome sequence of Bradyrhizobium diazoefficiens XF4 isolated from soybean nodule.</title>
        <authorList>
            <person name="Noda R."/>
            <person name="Kakizaki K."/>
            <person name="Minamisawa K."/>
        </authorList>
    </citation>
    <scope>NUCLEOTIDE SEQUENCE</scope>
    <source>
        <strain evidence="4">XF4</strain>
    </source>
</reference>
<sequence>MREIDDAEHAEDDRQADRDQNVEKAEHKAIDGLRQDHVEHGVIRFRIWAARWRKRICPRHRVSPGVKPQSVSILQALSPAEPKALAMSSGVFGNSALTSK</sequence>
<evidence type="ECO:0000313" key="4">
    <source>
        <dbReference type="EMBL" id="BCE47487.1"/>
    </source>
</evidence>
<accession>A0A809YI75</accession>
<reference evidence="3" key="2">
    <citation type="submission" date="2020-05" db="EMBL/GenBank/DDBJ databases">
        <title>Complete genome sequence of Bradyrhizobium diazoefficiens XF3 isolated from soybean nodule.</title>
        <authorList>
            <person name="Noda R."/>
            <person name="Kakizaki K."/>
            <person name="Minamisawa K."/>
        </authorList>
    </citation>
    <scope>NUCLEOTIDE SEQUENCE</scope>
    <source>
        <strain evidence="3">XF3</strain>
    </source>
</reference>
<reference evidence="5" key="4">
    <citation type="submission" date="2020-05" db="EMBL/GenBank/DDBJ databases">
        <title>Complete genome sequence of Bradyrhizobium diazoefficiens XF5 isolated from soybean nodule.</title>
        <authorList>
            <person name="Noda R."/>
            <person name="Kakizaki K."/>
            <person name="Minamisawa K."/>
        </authorList>
    </citation>
    <scope>NUCLEOTIDE SEQUENCE</scope>
    <source>
        <strain evidence="5">XF5</strain>
    </source>
</reference>
<protein>
    <submittedName>
        <fullName evidence="3">Uncharacterized protein</fullName>
    </submittedName>
</protein>
<feature type="region of interest" description="Disordered" evidence="1">
    <location>
        <begin position="1"/>
        <end position="25"/>
    </location>
</feature>
<dbReference type="EMBL" id="AP023092">
    <property type="protein sequence ID" value="BCE30054.1"/>
    <property type="molecule type" value="Genomic_DNA"/>
</dbReference>
<name>A0A809YI75_9BRAD</name>
<dbReference type="EMBL" id="AP023093">
    <property type="protein sequence ID" value="BCE38795.1"/>
    <property type="molecule type" value="Genomic_DNA"/>
</dbReference>
<evidence type="ECO:0000313" key="2">
    <source>
        <dbReference type="EMBL" id="BCE30054.1"/>
    </source>
</evidence>
<evidence type="ECO:0000313" key="5">
    <source>
        <dbReference type="EMBL" id="BCE56348.1"/>
    </source>
</evidence>
<dbReference type="EMBL" id="AP023095">
    <property type="protein sequence ID" value="BCE56348.1"/>
    <property type="molecule type" value="Genomic_DNA"/>
</dbReference>
<feature type="compositionally biased region" description="Acidic residues" evidence="1">
    <location>
        <begin position="1"/>
        <end position="10"/>
    </location>
</feature>
<gene>
    <name evidence="2" type="ORF">XF2B_38230</name>
    <name evidence="3" type="ORF">XF3B_38260</name>
    <name evidence="4" type="ORF">XF4B_38360</name>
    <name evidence="5" type="ORF">XF5B_38600</name>
</gene>